<comment type="caution">
    <text evidence="7">The sequence shown here is derived from an EMBL/GenBank/DDBJ whole genome shotgun (WGS) entry which is preliminary data.</text>
</comment>
<dbReference type="SUPFAM" id="SSF51905">
    <property type="entry name" value="FAD/NAD(P)-binding domain"/>
    <property type="match status" value="1"/>
</dbReference>
<dbReference type="PANTHER" id="PTHR13789:SF314">
    <property type="entry name" value="FAD-BINDING DOMAIN-CONTAINING PROTEIN"/>
    <property type="match status" value="1"/>
</dbReference>
<keyword evidence="5" id="KW-0503">Monooxygenase</keyword>
<dbReference type="InterPro" id="IPR050493">
    <property type="entry name" value="FAD-dep_Monooxygenase_BioMet"/>
</dbReference>
<evidence type="ECO:0000256" key="5">
    <source>
        <dbReference type="ARBA" id="ARBA00023033"/>
    </source>
</evidence>
<dbReference type="Proteomes" id="UP001215280">
    <property type="component" value="Unassembled WGS sequence"/>
</dbReference>
<dbReference type="InterPro" id="IPR036188">
    <property type="entry name" value="FAD/NAD-bd_sf"/>
</dbReference>
<organism evidence="7 8">
    <name type="scientific">Mycena maculata</name>
    <dbReference type="NCBI Taxonomy" id="230809"/>
    <lineage>
        <taxon>Eukaryota</taxon>
        <taxon>Fungi</taxon>
        <taxon>Dikarya</taxon>
        <taxon>Basidiomycota</taxon>
        <taxon>Agaricomycotina</taxon>
        <taxon>Agaricomycetes</taxon>
        <taxon>Agaricomycetidae</taxon>
        <taxon>Agaricales</taxon>
        <taxon>Marasmiineae</taxon>
        <taxon>Mycenaceae</taxon>
        <taxon>Mycena</taxon>
    </lineage>
</organism>
<dbReference type="PANTHER" id="PTHR13789">
    <property type="entry name" value="MONOOXYGENASE"/>
    <property type="match status" value="1"/>
</dbReference>
<evidence type="ECO:0000256" key="4">
    <source>
        <dbReference type="ARBA" id="ARBA00023002"/>
    </source>
</evidence>
<keyword evidence="2" id="KW-0285">Flavoprotein</keyword>
<comment type="similarity">
    <text evidence="1">Belongs to the paxM FAD-dependent monooxygenase family.</text>
</comment>
<gene>
    <name evidence="7" type="ORF">DFH07DRAFT_1023506</name>
</gene>
<sequence>MASHEDPPRPLKVLIVGAGIGGLTAALALRRNGHHVRIFEASQHKTEIGAGVGVQLGFSKENLKGTDFDGVRRGAFTAIDLTMDWFQTVMFDAEDGVGTSRPWKIPKEEDLDLHVRVHTIGRIRGGGVKSEQDIFCHRSDLHEELRRLATNEGEGPPAQLHLGSRVKACDPDAGTINLVDGRPSMRTLLLVPTESTILGHHVKASASGWTCFRSLFDAADLNKISDLEWFAEGLHGARSVIWKEDWVPTASREDILEKFQGFNPKFLRILDLPVASSILKWQLRAMPLLPTWIRGHAALLGDAAHATLPLLGQGAAMAIEEAGALGSLLPLGTTRDEVPARLAAYQVLRKERGEFVNTESVAQAAIPEKRGLYLRSREMQASMKEYDAIKIAQDYLKTRLNERSFNEYDGIYTTNPDSFALGKFGTMDQFMEIRDQEVLDLFRSN</sequence>
<name>A0AAD7NGK0_9AGAR</name>
<dbReference type="EMBL" id="JARJLG010000052">
    <property type="protein sequence ID" value="KAJ7759330.1"/>
    <property type="molecule type" value="Genomic_DNA"/>
</dbReference>
<dbReference type="Pfam" id="PF01494">
    <property type="entry name" value="FAD_binding_3"/>
    <property type="match status" value="1"/>
</dbReference>
<dbReference type="AlphaFoldDB" id="A0AAD7NGK0"/>
<dbReference type="GO" id="GO:0071949">
    <property type="term" value="F:FAD binding"/>
    <property type="evidence" value="ECO:0007669"/>
    <property type="project" value="InterPro"/>
</dbReference>
<keyword evidence="8" id="KW-1185">Reference proteome</keyword>
<evidence type="ECO:0000313" key="8">
    <source>
        <dbReference type="Proteomes" id="UP001215280"/>
    </source>
</evidence>
<evidence type="ECO:0000313" key="7">
    <source>
        <dbReference type="EMBL" id="KAJ7759330.1"/>
    </source>
</evidence>
<reference evidence="7" key="1">
    <citation type="submission" date="2023-03" db="EMBL/GenBank/DDBJ databases">
        <title>Massive genome expansion in bonnet fungi (Mycena s.s.) driven by repeated elements and novel gene families across ecological guilds.</title>
        <authorList>
            <consortium name="Lawrence Berkeley National Laboratory"/>
            <person name="Harder C.B."/>
            <person name="Miyauchi S."/>
            <person name="Viragh M."/>
            <person name="Kuo A."/>
            <person name="Thoen E."/>
            <person name="Andreopoulos B."/>
            <person name="Lu D."/>
            <person name="Skrede I."/>
            <person name="Drula E."/>
            <person name="Henrissat B."/>
            <person name="Morin E."/>
            <person name="Kohler A."/>
            <person name="Barry K."/>
            <person name="LaButti K."/>
            <person name="Morin E."/>
            <person name="Salamov A."/>
            <person name="Lipzen A."/>
            <person name="Mereny Z."/>
            <person name="Hegedus B."/>
            <person name="Baldrian P."/>
            <person name="Stursova M."/>
            <person name="Weitz H."/>
            <person name="Taylor A."/>
            <person name="Grigoriev I.V."/>
            <person name="Nagy L.G."/>
            <person name="Martin F."/>
            <person name="Kauserud H."/>
        </authorList>
    </citation>
    <scope>NUCLEOTIDE SEQUENCE</scope>
    <source>
        <strain evidence="7">CBHHK188m</strain>
    </source>
</reference>
<accession>A0AAD7NGK0</accession>
<dbReference type="Pfam" id="PF13450">
    <property type="entry name" value="NAD_binding_8"/>
    <property type="match status" value="1"/>
</dbReference>
<protein>
    <submittedName>
        <fullName evidence="7">FAD/NAD(P)-binding domain-containing protein</fullName>
    </submittedName>
</protein>
<proteinExistence type="inferred from homology"/>
<dbReference type="Gene3D" id="3.50.50.60">
    <property type="entry name" value="FAD/NAD(P)-binding domain"/>
    <property type="match status" value="1"/>
</dbReference>
<evidence type="ECO:0000256" key="2">
    <source>
        <dbReference type="ARBA" id="ARBA00022630"/>
    </source>
</evidence>
<feature type="domain" description="FAD-binding" evidence="6">
    <location>
        <begin position="290"/>
        <end position="354"/>
    </location>
</feature>
<keyword evidence="3" id="KW-0274">FAD</keyword>
<dbReference type="PRINTS" id="PR00420">
    <property type="entry name" value="RNGMNOXGNASE"/>
</dbReference>
<evidence type="ECO:0000259" key="6">
    <source>
        <dbReference type="Pfam" id="PF01494"/>
    </source>
</evidence>
<keyword evidence="4" id="KW-0560">Oxidoreductase</keyword>
<evidence type="ECO:0000256" key="3">
    <source>
        <dbReference type="ARBA" id="ARBA00022827"/>
    </source>
</evidence>
<dbReference type="GO" id="GO:0004497">
    <property type="term" value="F:monooxygenase activity"/>
    <property type="evidence" value="ECO:0007669"/>
    <property type="project" value="UniProtKB-KW"/>
</dbReference>
<evidence type="ECO:0000256" key="1">
    <source>
        <dbReference type="ARBA" id="ARBA00007992"/>
    </source>
</evidence>
<dbReference type="InterPro" id="IPR002938">
    <property type="entry name" value="FAD-bd"/>
</dbReference>